<dbReference type="EMBL" id="CP054038">
    <property type="protein sequence ID" value="QKJ20714.1"/>
    <property type="molecule type" value="Genomic_DNA"/>
</dbReference>
<keyword evidence="2" id="KW-0288">FMN</keyword>
<accession>A0A7D4PWZ2</accession>
<sequence length="330" mass="34740">MSETLAPARLRTRFTEALGIEHPVVQGGMMWVGRAELAAAVSEAGGLGIITALTQPTPADLVKEVERARTMTDKPIGVNLTILPSISPPPYDEYRRAIVDAGITIVETAGSSPEPHMEMFRDAGIKVIHKCTSVRHALKAQSVGVTAVSIDGFECAGHPGEDDVPGLVLIPAAADALEIPFIASGGFADGRGLAAALALGADGVNMGSRFMCTVESPIAQAVKERIVAASELDTNLIFRSLRNTARVAKNAVSDEVVQILADGGQFPDVQPLVAGARGRKVFEDGDIEAGIWTVGQVQGIIRDIPTAGEVVRRTVAEAHEVLTRRLAQFA</sequence>
<evidence type="ECO:0000256" key="3">
    <source>
        <dbReference type="ARBA" id="ARBA00023002"/>
    </source>
</evidence>
<dbReference type="InterPro" id="IPR013785">
    <property type="entry name" value="Aldolase_TIM"/>
</dbReference>
<protein>
    <submittedName>
        <fullName evidence="4">Nitronate monooxygenase</fullName>
    </submittedName>
</protein>
<keyword evidence="3" id="KW-0560">Oxidoreductase</keyword>
<reference evidence="4 5" key="1">
    <citation type="submission" date="2020-05" db="EMBL/GenBank/DDBJ databases">
        <title>Strain PA2F3 complete genome.</title>
        <authorList>
            <person name="Kim Y.-S."/>
            <person name="Kim S.-J."/>
            <person name="Jung H.-k."/>
            <person name="Kim S.-E."/>
            <person name="Kim K.-H."/>
        </authorList>
    </citation>
    <scope>NUCLEOTIDE SEQUENCE [LARGE SCALE GENOMIC DNA]</scope>
    <source>
        <strain evidence="4 5">PA2F3</strain>
    </source>
</reference>
<dbReference type="SUPFAM" id="SSF51412">
    <property type="entry name" value="Inosine monophosphate dehydrogenase (IMPDH)"/>
    <property type="match status" value="1"/>
</dbReference>
<dbReference type="Pfam" id="PF03060">
    <property type="entry name" value="NMO"/>
    <property type="match status" value="1"/>
</dbReference>
<gene>
    <name evidence="4" type="ORF">HQM25_16040</name>
</gene>
<evidence type="ECO:0000313" key="5">
    <source>
        <dbReference type="Proteomes" id="UP000502498"/>
    </source>
</evidence>
<dbReference type="PANTHER" id="PTHR32332:SF20">
    <property type="entry name" value="2-NITROPROPANE DIOXYGENASE-LIKE PROTEIN"/>
    <property type="match status" value="1"/>
</dbReference>
<dbReference type="PANTHER" id="PTHR32332">
    <property type="entry name" value="2-NITROPROPANE DIOXYGENASE"/>
    <property type="match status" value="1"/>
</dbReference>
<name>A0A7D4PWZ2_9MICO</name>
<dbReference type="Gene3D" id="3.20.20.70">
    <property type="entry name" value="Aldolase class I"/>
    <property type="match status" value="1"/>
</dbReference>
<dbReference type="Proteomes" id="UP000502498">
    <property type="component" value="Chromosome"/>
</dbReference>
<dbReference type="GO" id="GO:0018580">
    <property type="term" value="F:nitronate monooxygenase activity"/>
    <property type="evidence" value="ECO:0007669"/>
    <property type="project" value="InterPro"/>
</dbReference>
<organism evidence="4 5">
    <name type="scientific">Microbacterium hominis</name>
    <dbReference type="NCBI Taxonomy" id="162426"/>
    <lineage>
        <taxon>Bacteria</taxon>
        <taxon>Bacillati</taxon>
        <taxon>Actinomycetota</taxon>
        <taxon>Actinomycetes</taxon>
        <taxon>Micrococcales</taxon>
        <taxon>Microbacteriaceae</taxon>
        <taxon>Microbacterium</taxon>
    </lineage>
</organism>
<evidence type="ECO:0000256" key="1">
    <source>
        <dbReference type="ARBA" id="ARBA00022630"/>
    </source>
</evidence>
<keyword evidence="4" id="KW-0503">Monooxygenase</keyword>
<evidence type="ECO:0000313" key="4">
    <source>
        <dbReference type="EMBL" id="QKJ20714.1"/>
    </source>
</evidence>
<dbReference type="AlphaFoldDB" id="A0A7D4PWZ2"/>
<dbReference type="CDD" id="cd04730">
    <property type="entry name" value="NPD_like"/>
    <property type="match status" value="1"/>
</dbReference>
<dbReference type="RefSeq" id="WP_172991139.1">
    <property type="nucleotide sequence ID" value="NZ_CP054038.1"/>
</dbReference>
<proteinExistence type="predicted"/>
<evidence type="ECO:0000256" key="2">
    <source>
        <dbReference type="ARBA" id="ARBA00022643"/>
    </source>
</evidence>
<keyword evidence="1" id="KW-0285">Flavoprotein</keyword>
<dbReference type="InterPro" id="IPR004136">
    <property type="entry name" value="NMO"/>
</dbReference>